<evidence type="ECO:0000256" key="4">
    <source>
        <dbReference type="SAM" id="Coils"/>
    </source>
</evidence>
<keyword evidence="4" id="KW-0175">Coiled coil</keyword>
<gene>
    <name evidence="6" type="ORF">O9X88_10750</name>
</gene>
<name>A0A9X3KND2_9HYPH</name>
<dbReference type="EC" id="3.1.21.-" evidence="6"/>
<dbReference type="SUPFAM" id="SSF116734">
    <property type="entry name" value="DNA methylase specificity domain"/>
    <property type="match status" value="2"/>
</dbReference>
<evidence type="ECO:0000259" key="5">
    <source>
        <dbReference type="Pfam" id="PF01420"/>
    </source>
</evidence>
<feature type="domain" description="Type I restriction modification DNA specificity" evidence="5">
    <location>
        <begin position="5"/>
        <end position="172"/>
    </location>
</feature>
<dbReference type="PANTHER" id="PTHR43140">
    <property type="entry name" value="TYPE-1 RESTRICTION ENZYME ECOKI SPECIFICITY PROTEIN"/>
    <property type="match status" value="1"/>
</dbReference>
<feature type="coiled-coil region" evidence="4">
    <location>
        <begin position="353"/>
        <end position="380"/>
    </location>
</feature>
<dbReference type="GeneID" id="79865686"/>
<reference evidence="6" key="1">
    <citation type="submission" date="2022-12" db="EMBL/GenBank/DDBJ databases">
        <title>Draft genome sequences of 22 rhizogenic Agrobacterium biovar 1 strains, the causative agent of hairy root disease.</title>
        <authorList>
            <person name="Kim N."/>
            <person name="Vargas P."/>
            <person name="Rediers H."/>
        </authorList>
    </citation>
    <scope>NUCLEOTIDE SEQUENCE</scope>
    <source>
        <strain evidence="6">ST15.13.006</strain>
    </source>
</reference>
<dbReference type="EMBL" id="JAPZLR010000006">
    <property type="protein sequence ID" value="MCZ7938024.1"/>
    <property type="molecule type" value="Genomic_DNA"/>
</dbReference>
<evidence type="ECO:0000313" key="7">
    <source>
        <dbReference type="Proteomes" id="UP001151018"/>
    </source>
</evidence>
<dbReference type="Pfam" id="PF01420">
    <property type="entry name" value="Methylase_S"/>
    <property type="match status" value="2"/>
</dbReference>
<evidence type="ECO:0000256" key="1">
    <source>
        <dbReference type="ARBA" id="ARBA00010923"/>
    </source>
</evidence>
<evidence type="ECO:0000313" key="6">
    <source>
        <dbReference type="EMBL" id="MCZ7938024.1"/>
    </source>
</evidence>
<comment type="similarity">
    <text evidence="1">Belongs to the type-I restriction system S methylase family.</text>
</comment>
<dbReference type="GO" id="GO:0009307">
    <property type="term" value="P:DNA restriction-modification system"/>
    <property type="evidence" value="ECO:0007669"/>
    <property type="project" value="UniProtKB-KW"/>
</dbReference>
<protein>
    <submittedName>
        <fullName evidence="6">Restriction endonuclease subunit S</fullName>
        <ecNumber evidence="6">3.1.21.-</ecNumber>
    </submittedName>
</protein>
<keyword evidence="6" id="KW-0255">Endonuclease</keyword>
<keyword evidence="3" id="KW-0238">DNA-binding</keyword>
<dbReference type="InterPro" id="IPR044946">
    <property type="entry name" value="Restrct_endonuc_typeI_TRD_sf"/>
</dbReference>
<evidence type="ECO:0000256" key="3">
    <source>
        <dbReference type="ARBA" id="ARBA00023125"/>
    </source>
</evidence>
<dbReference type="InterPro" id="IPR000055">
    <property type="entry name" value="Restrct_endonuc_typeI_TRD"/>
</dbReference>
<dbReference type="Gene3D" id="3.90.220.20">
    <property type="entry name" value="DNA methylase specificity domains"/>
    <property type="match status" value="2"/>
</dbReference>
<keyword evidence="6" id="KW-0540">Nuclease</keyword>
<keyword evidence="6" id="KW-0378">Hydrolase</keyword>
<dbReference type="GO" id="GO:0004519">
    <property type="term" value="F:endonuclease activity"/>
    <property type="evidence" value="ECO:0007669"/>
    <property type="project" value="UniProtKB-KW"/>
</dbReference>
<dbReference type="Proteomes" id="UP001151018">
    <property type="component" value="Unassembled WGS sequence"/>
</dbReference>
<organism evidence="6 7">
    <name type="scientific">Agrobacterium salinitolerans</name>
    <dbReference type="NCBI Taxonomy" id="1183413"/>
    <lineage>
        <taxon>Bacteria</taxon>
        <taxon>Pseudomonadati</taxon>
        <taxon>Pseudomonadota</taxon>
        <taxon>Alphaproteobacteria</taxon>
        <taxon>Hyphomicrobiales</taxon>
        <taxon>Rhizobiaceae</taxon>
        <taxon>Rhizobium/Agrobacterium group</taxon>
        <taxon>Agrobacterium</taxon>
    </lineage>
</organism>
<accession>A0A9X3KND2</accession>
<dbReference type="GO" id="GO:0003677">
    <property type="term" value="F:DNA binding"/>
    <property type="evidence" value="ECO:0007669"/>
    <property type="project" value="UniProtKB-KW"/>
</dbReference>
<proteinExistence type="inferred from homology"/>
<evidence type="ECO:0000256" key="2">
    <source>
        <dbReference type="ARBA" id="ARBA00022747"/>
    </source>
</evidence>
<dbReference type="CDD" id="cd17523">
    <property type="entry name" value="RMtype1_S_StySPI-TRD2-CR2_like"/>
    <property type="match status" value="1"/>
</dbReference>
<feature type="domain" description="Type I restriction modification DNA specificity" evidence="5">
    <location>
        <begin position="213"/>
        <end position="368"/>
    </location>
</feature>
<dbReference type="GO" id="GO:0016787">
    <property type="term" value="F:hydrolase activity"/>
    <property type="evidence" value="ECO:0007669"/>
    <property type="project" value="UniProtKB-KW"/>
</dbReference>
<dbReference type="InterPro" id="IPR051212">
    <property type="entry name" value="Type-I_RE_S_subunit"/>
</dbReference>
<keyword evidence="2" id="KW-0680">Restriction system</keyword>
<comment type="caution">
    <text evidence="6">The sequence shown here is derived from an EMBL/GenBank/DDBJ whole genome shotgun (WGS) entry which is preliminary data.</text>
</comment>
<dbReference type="PANTHER" id="PTHR43140:SF1">
    <property type="entry name" value="TYPE I RESTRICTION ENZYME ECOKI SPECIFICITY SUBUNIT"/>
    <property type="match status" value="1"/>
</dbReference>
<sequence length="425" mass="47023">MSELPKGWATTALGAVGEVYCGQSSTASDVNGEGRGTPYVTGPEQWTGSEIELNKWTTTPKRTVPEGCIFITVKGAGVGKMFPGIACAIGRDVYAYEPSKQLLYPFVMRALANTVNAVIREARGDIPGLSKEHITDHTVPLPPQAEQKRIVAKLDALNAKSARARTELARIETLVSRYKRAVLSKAFSGELSRSKIRFGQFIETAGNGLSKREGDEGNWINVLRLTDLNQAKFAPEEPRQIRLTSKEVDKYRLTEGDLVVIRVNGSANLVGRSFCFNASDVWAFCDHFIRIRLKSSMDPEFTALFLNSPPIRGIIEHKFVSTSGQKTISQKTLEELPAPLIPLEKQQEIVRRIESAFAKIDRLAKEAKRALELVGRLDEAILAKAFRGELVPQDENDEPAEHLLARIRTEREAAPMRKRGRGAKG</sequence>
<dbReference type="RefSeq" id="WP_269833313.1">
    <property type="nucleotide sequence ID" value="NZ_JAPZLN010000012.1"/>
</dbReference>
<dbReference type="AlphaFoldDB" id="A0A9X3KND2"/>